<protein>
    <submittedName>
        <fullName evidence="2">Uncharacterized protein</fullName>
    </submittedName>
</protein>
<dbReference type="Proteomes" id="UP000266841">
    <property type="component" value="Unassembled WGS sequence"/>
</dbReference>
<evidence type="ECO:0000313" key="2">
    <source>
        <dbReference type="EMBL" id="EJK72487.1"/>
    </source>
</evidence>
<gene>
    <name evidence="2" type="ORF">THAOC_05979</name>
</gene>
<dbReference type="EMBL" id="AGNL01005753">
    <property type="protein sequence ID" value="EJK72487.1"/>
    <property type="molecule type" value="Genomic_DNA"/>
</dbReference>
<proteinExistence type="predicted"/>
<reference evidence="2 3" key="1">
    <citation type="journal article" date="2012" name="Genome Biol.">
        <title>Genome and low-iron response of an oceanic diatom adapted to chronic iron limitation.</title>
        <authorList>
            <person name="Lommer M."/>
            <person name="Specht M."/>
            <person name="Roy A.S."/>
            <person name="Kraemer L."/>
            <person name="Andreson R."/>
            <person name="Gutowska M.A."/>
            <person name="Wolf J."/>
            <person name="Bergner S.V."/>
            <person name="Schilhabel M.B."/>
            <person name="Klostermeier U.C."/>
            <person name="Beiko R.G."/>
            <person name="Rosenstiel P."/>
            <person name="Hippler M."/>
            <person name="Laroche J."/>
        </authorList>
    </citation>
    <scope>NUCLEOTIDE SEQUENCE [LARGE SCALE GENOMIC DNA]</scope>
    <source>
        <strain evidence="2 3">CCMP1005</strain>
    </source>
</reference>
<dbReference type="AlphaFoldDB" id="K0TM84"/>
<evidence type="ECO:0000256" key="1">
    <source>
        <dbReference type="SAM" id="MobiDB-lite"/>
    </source>
</evidence>
<sequence length="157" mass="16850">TLSFKSAAAQAKVFATEEDASWQPRQTPEEEVDSATSDEMPFVFKAPTTSLGTRPSSVTPSHARNIALCREVTELLVDLGWPARSRGRASKESDQCDLRAATCVSSPLRAPVSCLQSSRMAVEPPLSWARDTDDDADAVLHMATLDITSGHHGHAGS</sequence>
<accession>K0TM84</accession>
<name>K0TM84_THAOC</name>
<keyword evidence="3" id="KW-1185">Reference proteome</keyword>
<evidence type="ECO:0000313" key="3">
    <source>
        <dbReference type="Proteomes" id="UP000266841"/>
    </source>
</evidence>
<comment type="caution">
    <text evidence="2">The sequence shown here is derived from an EMBL/GenBank/DDBJ whole genome shotgun (WGS) entry which is preliminary data.</text>
</comment>
<feature type="region of interest" description="Disordered" evidence="1">
    <location>
        <begin position="15"/>
        <end position="39"/>
    </location>
</feature>
<feature type="non-terminal residue" evidence="2">
    <location>
        <position position="1"/>
    </location>
</feature>
<organism evidence="2 3">
    <name type="scientific">Thalassiosira oceanica</name>
    <name type="common">Marine diatom</name>
    <dbReference type="NCBI Taxonomy" id="159749"/>
    <lineage>
        <taxon>Eukaryota</taxon>
        <taxon>Sar</taxon>
        <taxon>Stramenopiles</taxon>
        <taxon>Ochrophyta</taxon>
        <taxon>Bacillariophyta</taxon>
        <taxon>Coscinodiscophyceae</taxon>
        <taxon>Thalassiosirophycidae</taxon>
        <taxon>Thalassiosirales</taxon>
        <taxon>Thalassiosiraceae</taxon>
        <taxon>Thalassiosira</taxon>
    </lineage>
</organism>